<dbReference type="InterPro" id="IPR005545">
    <property type="entry name" value="YCII"/>
</dbReference>
<proteinExistence type="inferred from homology"/>
<reference evidence="3 4" key="1">
    <citation type="submission" date="2016-10" db="EMBL/GenBank/DDBJ databases">
        <authorList>
            <person name="de Groot N.N."/>
        </authorList>
    </citation>
    <scope>NUCLEOTIDE SEQUENCE [LARGE SCALE GENOMIC DNA]</scope>
    <source>
        <strain evidence="3 4">DSM 5522</strain>
    </source>
</reference>
<dbReference type="RefSeq" id="WP_092870996.1">
    <property type="nucleotide sequence ID" value="NZ_FOJY01000004.1"/>
</dbReference>
<dbReference type="PANTHER" id="PTHR37828">
    <property type="entry name" value="GSR2449 PROTEIN"/>
    <property type="match status" value="1"/>
</dbReference>
<evidence type="ECO:0000256" key="1">
    <source>
        <dbReference type="ARBA" id="ARBA00007689"/>
    </source>
</evidence>
<evidence type="ECO:0000259" key="2">
    <source>
        <dbReference type="Pfam" id="PF03795"/>
    </source>
</evidence>
<protein>
    <submittedName>
        <fullName evidence="3">Uncharacterized conserved protein YciI, contains a putative active-site phosphohistidine</fullName>
    </submittedName>
</protein>
<organism evidence="3 4">
    <name type="scientific">Acetitomaculum ruminis DSM 5522</name>
    <dbReference type="NCBI Taxonomy" id="1120918"/>
    <lineage>
        <taxon>Bacteria</taxon>
        <taxon>Bacillati</taxon>
        <taxon>Bacillota</taxon>
        <taxon>Clostridia</taxon>
        <taxon>Lachnospirales</taxon>
        <taxon>Lachnospiraceae</taxon>
        <taxon>Acetitomaculum</taxon>
    </lineage>
</organism>
<gene>
    <name evidence="3" type="ORF">SAMN05216249_104194</name>
</gene>
<comment type="similarity">
    <text evidence="1">Belongs to the YciI family.</text>
</comment>
<dbReference type="PANTHER" id="PTHR37828:SF1">
    <property type="entry name" value="YCII-RELATED DOMAIN-CONTAINING PROTEIN"/>
    <property type="match status" value="1"/>
</dbReference>
<dbReference type="Gene3D" id="3.30.70.1060">
    <property type="entry name" value="Dimeric alpha+beta barrel"/>
    <property type="match status" value="1"/>
</dbReference>
<keyword evidence="4" id="KW-1185">Reference proteome</keyword>
<dbReference type="STRING" id="1120918.SAMN05216249_104194"/>
<dbReference type="Proteomes" id="UP000198838">
    <property type="component" value="Unassembled WGS sequence"/>
</dbReference>
<sequence length="97" mass="11069">MNHYILIGTFKGTPNQFPEFSEAMEAQHAYLKSYKKKGMLLLSGPKTQGGGGVILIRLDDEDIQHFIDNDPLVKAGIQEYQITSFEVFDILEYAKEW</sequence>
<dbReference type="Pfam" id="PF03795">
    <property type="entry name" value="YCII"/>
    <property type="match status" value="1"/>
</dbReference>
<dbReference type="InterPro" id="IPR011008">
    <property type="entry name" value="Dimeric_a/b-barrel"/>
</dbReference>
<name>A0A1I0WQ26_9FIRM</name>
<dbReference type="EMBL" id="FOJY01000004">
    <property type="protein sequence ID" value="SFA90644.1"/>
    <property type="molecule type" value="Genomic_DNA"/>
</dbReference>
<evidence type="ECO:0000313" key="4">
    <source>
        <dbReference type="Proteomes" id="UP000198838"/>
    </source>
</evidence>
<feature type="domain" description="YCII-related" evidence="2">
    <location>
        <begin position="13"/>
        <end position="85"/>
    </location>
</feature>
<dbReference type="AlphaFoldDB" id="A0A1I0WQ26"/>
<dbReference type="OrthoDB" id="2058240at2"/>
<evidence type="ECO:0000313" key="3">
    <source>
        <dbReference type="EMBL" id="SFA90644.1"/>
    </source>
</evidence>
<accession>A0A1I0WQ26</accession>
<dbReference type="SUPFAM" id="SSF54909">
    <property type="entry name" value="Dimeric alpha+beta barrel"/>
    <property type="match status" value="1"/>
</dbReference>